<dbReference type="Pfam" id="PF05954">
    <property type="entry name" value="Phage_GPD"/>
    <property type="match status" value="1"/>
</dbReference>
<protein>
    <recommendedName>
        <fullName evidence="3">Gp5/Type VI secretion system Vgr protein OB-fold domain-containing protein</fullName>
    </recommendedName>
</protein>
<dbReference type="Gene3D" id="2.30.110.50">
    <property type="match status" value="1"/>
</dbReference>
<dbReference type="Proteomes" id="UP000284277">
    <property type="component" value="Unassembled WGS sequence"/>
</dbReference>
<dbReference type="OrthoDB" id="95423at2"/>
<accession>A0A419SZU3</accession>
<evidence type="ECO:0000313" key="1">
    <source>
        <dbReference type="EMBL" id="RKD30691.1"/>
    </source>
</evidence>
<organism evidence="1 2">
    <name type="scientific">Lacrimispora algidixylanolytica</name>
    <dbReference type="NCBI Taxonomy" id="94868"/>
    <lineage>
        <taxon>Bacteria</taxon>
        <taxon>Bacillati</taxon>
        <taxon>Bacillota</taxon>
        <taxon>Clostridia</taxon>
        <taxon>Lachnospirales</taxon>
        <taxon>Lachnospiraceae</taxon>
        <taxon>Lacrimispora</taxon>
    </lineage>
</organism>
<keyword evidence="2" id="KW-1185">Reference proteome</keyword>
<proteinExistence type="predicted"/>
<sequence>MAFTAEQIVITGIPVEHLNGLTISCVPGEHSCLNLSGYAASENGEEALFEFTENDSITISVKEGGRLFSGILTSVSLTEEGGGIRIEAEAKSRSILLDQKKKSRSFQDVSITYNQLFQTILADYPGSEMKLSIPDKPLGEIAIQYEETDWQFIKRMLSMLNGVLTCRSVSNNISLYGGIPNIPFGKWEYEKAGYRKEMGEYSYWSMEGGSVSDNDFLILDAKTYYVPEIFEQVSVEGKNFVIRRLFSELKKGLIYSHLELQKKEGILQRSRYPMHIIGVALNGKVLEISGTKIKVHLDIDKGNGKDVYWFPFSTLSASPDGSGWYYMPEKGDNVRIYFPSKHTKDVIAVSAVSSYDGKSEGVPDRMGSSSTKYLSNPHGQEMRLAADGIYLSSSKGSASVKIGNGGDVTLSAKGTIQIEAQNNLELSAEEAISLEALETAVVTCVKGGAVKMISDGKLLIQGTEVKVN</sequence>
<reference evidence="1 2" key="1">
    <citation type="submission" date="2016-08" db="EMBL/GenBank/DDBJ databases">
        <title>A new outlook on sporulation: Clostridium algidixylanolyticum.</title>
        <authorList>
            <person name="Poppleton D.I."/>
            <person name="Gribaldo S."/>
        </authorList>
    </citation>
    <scope>NUCLEOTIDE SEQUENCE [LARGE SCALE GENOMIC DNA]</scope>
    <source>
        <strain evidence="1 2">SPL73</strain>
    </source>
</reference>
<evidence type="ECO:0000313" key="2">
    <source>
        <dbReference type="Proteomes" id="UP000284277"/>
    </source>
</evidence>
<dbReference type="Gene3D" id="3.55.50.10">
    <property type="entry name" value="Baseplate protein-like domains"/>
    <property type="match status" value="1"/>
</dbReference>
<comment type="caution">
    <text evidence="1">The sequence shown here is derived from an EMBL/GenBank/DDBJ whole genome shotgun (WGS) entry which is preliminary data.</text>
</comment>
<name>A0A419SZU3_9FIRM</name>
<dbReference type="SUPFAM" id="SSF69279">
    <property type="entry name" value="Phage tail proteins"/>
    <property type="match status" value="1"/>
</dbReference>
<dbReference type="EMBL" id="MCIA01000030">
    <property type="protein sequence ID" value="RKD30691.1"/>
    <property type="molecule type" value="Genomic_DNA"/>
</dbReference>
<gene>
    <name evidence="1" type="ORF">BET01_05065</name>
</gene>
<dbReference type="AlphaFoldDB" id="A0A419SZU3"/>
<dbReference type="RefSeq" id="WP_120197478.1">
    <property type="nucleotide sequence ID" value="NZ_MCIA01000030.1"/>
</dbReference>
<evidence type="ECO:0008006" key="3">
    <source>
        <dbReference type="Google" id="ProtNLM"/>
    </source>
</evidence>